<gene>
    <name evidence="2" type="ORF">HMPREF9607_02672</name>
</gene>
<comment type="caution">
    <text evidence="2">The sequence shown here is derived from an EMBL/GenBank/DDBJ whole genome shotgun (WGS) entry which is preliminary data.</text>
</comment>
<evidence type="ECO:0000313" key="2">
    <source>
        <dbReference type="EMBL" id="EFS91379.1"/>
    </source>
</evidence>
<name>A0ABN0C2L5_9ACTN</name>
<evidence type="ECO:0000313" key="3">
    <source>
        <dbReference type="Proteomes" id="UP000003179"/>
    </source>
</evidence>
<reference evidence="2" key="1">
    <citation type="submission" date="2010-08" db="EMBL/GenBank/DDBJ databases">
        <authorList>
            <person name="Weinstock G."/>
            <person name="Sodergren E."/>
            <person name="Clifton S."/>
            <person name="Fulton L."/>
            <person name="Fulton B."/>
            <person name="Courtney L."/>
            <person name="Fronick C."/>
            <person name="Harrison M."/>
            <person name="Strong C."/>
            <person name="Farmer C."/>
            <person name="Delahaunty K."/>
            <person name="Markovic C."/>
            <person name="Hall O."/>
            <person name="Minx P."/>
            <person name="Tomlinson C."/>
            <person name="Mitreva M."/>
            <person name="Hou S."/>
            <person name="Chen J."/>
            <person name="Wollam A."/>
            <person name="Pepin K.H."/>
            <person name="Johnson M."/>
            <person name="Bhonagiri V."/>
            <person name="Zhang X."/>
            <person name="Suruliraj S."/>
            <person name="Warren W."/>
            <person name="Chinwalla A."/>
            <person name="Mardis E.R."/>
            <person name="Wilson R.K."/>
        </authorList>
    </citation>
    <scope>NUCLEOTIDE SEQUENCE [LARGE SCALE GENOMIC DNA]</scope>
    <source>
        <strain evidence="2">HL044PA1</strain>
    </source>
</reference>
<dbReference type="Proteomes" id="UP000003179">
    <property type="component" value="Unassembled WGS sequence"/>
</dbReference>
<proteinExistence type="predicted"/>
<accession>A0ABN0C2L5</accession>
<protein>
    <submittedName>
        <fullName evidence="2">Uncharacterized protein</fullName>
    </submittedName>
</protein>
<dbReference type="EMBL" id="ADZU01000041">
    <property type="protein sequence ID" value="EFS91379.1"/>
    <property type="molecule type" value="Genomic_DNA"/>
</dbReference>
<evidence type="ECO:0000256" key="1">
    <source>
        <dbReference type="SAM" id="MobiDB-lite"/>
    </source>
</evidence>
<keyword evidence="3" id="KW-1185">Reference proteome</keyword>
<organism evidence="2 3">
    <name type="scientific">Cutibacterium modestum HL044PA1</name>
    <dbReference type="NCBI Taxonomy" id="765109"/>
    <lineage>
        <taxon>Bacteria</taxon>
        <taxon>Bacillati</taxon>
        <taxon>Actinomycetota</taxon>
        <taxon>Actinomycetes</taxon>
        <taxon>Propionibacteriales</taxon>
        <taxon>Propionibacteriaceae</taxon>
        <taxon>Cutibacterium</taxon>
        <taxon>Cutibacterium modestum</taxon>
    </lineage>
</organism>
<feature type="region of interest" description="Disordered" evidence="1">
    <location>
        <begin position="1"/>
        <end position="30"/>
    </location>
</feature>
<sequence length="111" mass="12291">MRALRRTPRPQTPAPRTSTGPPHQPREPAYAETLPTQHIPDLVTSAVPDTSDTVRRILAARPDRALFRLEDVLAQVGCATVTSTTRIIVETTTGETINIPLTRGWTPSRHY</sequence>